<keyword evidence="2" id="KW-1185">Reference proteome</keyword>
<accession>A0A452HXT1</accession>
<proteinExistence type="predicted"/>
<evidence type="ECO:0000313" key="2">
    <source>
        <dbReference type="Proteomes" id="UP000291020"/>
    </source>
</evidence>
<dbReference type="Proteomes" id="UP000291020">
    <property type="component" value="Unassembled WGS sequence"/>
</dbReference>
<dbReference type="AlphaFoldDB" id="A0A452HXT1"/>
<reference evidence="1" key="3">
    <citation type="submission" date="2025-09" db="UniProtKB">
        <authorList>
            <consortium name="Ensembl"/>
        </authorList>
    </citation>
    <scope>IDENTIFICATION</scope>
</reference>
<sequence>MLTIRETLIGLVVFLLIVQFLKLQWAHRRLPPGPTPFLILGSLWQLNFKVDHDSFSKVCISRYLTNGLISRQGKLVTFIGSIR</sequence>
<organism evidence="1 2">
    <name type="scientific">Gopherus agassizii</name>
    <name type="common">Agassiz's desert tortoise</name>
    <dbReference type="NCBI Taxonomy" id="38772"/>
    <lineage>
        <taxon>Eukaryota</taxon>
        <taxon>Metazoa</taxon>
        <taxon>Chordata</taxon>
        <taxon>Craniata</taxon>
        <taxon>Vertebrata</taxon>
        <taxon>Euteleostomi</taxon>
        <taxon>Archelosauria</taxon>
        <taxon>Testudinata</taxon>
        <taxon>Testudines</taxon>
        <taxon>Cryptodira</taxon>
        <taxon>Durocryptodira</taxon>
        <taxon>Testudinoidea</taxon>
        <taxon>Testudinidae</taxon>
        <taxon>Gopherus</taxon>
    </lineage>
</organism>
<reference evidence="1" key="2">
    <citation type="submission" date="2025-08" db="UniProtKB">
        <authorList>
            <consortium name="Ensembl"/>
        </authorList>
    </citation>
    <scope>IDENTIFICATION</scope>
</reference>
<protein>
    <submittedName>
        <fullName evidence="1">Uncharacterized protein</fullName>
    </submittedName>
</protein>
<reference evidence="2" key="1">
    <citation type="journal article" date="2017" name="PLoS ONE">
        <title>The Agassiz's desert tortoise genome provides a resource for the conservation of a threatened species.</title>
        <authorList>
            <person name="Tollis M."/>
            <person name="DeNardo D.F."/>
            <person name="Cornelius J.A."/>
            <person name="Dolby G.A."/>
            <person name="Edwards T."/>
            <person name="Henen B.T."/>
            <person name="Karl A.E."/>
            <person name="Murphy R.W."/>
            <person name="Kusumi K."/>
        </authorList>
    </citation>
    <scope>NUCLEOTIDE SEQUENCE [LARGE SCALE GENOMIC DNA]</scope>
</reference>
<dbReference type="Ensembl" id="ENSGAGT00000022788.1">
    <property type="protein sequence ID" value="ENSGAGP00000020004.1"/>
    <property type="gene ID" value="ENSGAGG00000014736.1"/>
</dbReference>
<name>A0A452HXT1_9SAUR</name>
<dbReference type="STRING" id="38772.ENSGAGP00000020004"/>
<evidence type="ECO:0000313" key="1">
    <source>
        <dbReference type="Ensembl" id="ENSGAGP00000020004.1"/>
    </source>
</evidence>